<protein>
    <recommendedName>
        <fullName evidence="1">AMP-dependent synthetase/ligase domain-containing protein</fullName>
    </recommendedName>
</protein>
<evidence type="ECO:0000313" key="2">
    <source>
        <dbReference type="EMBL" id="KAF4636428.1"/>
    </source>
</evidence>
<proteinExistence type="predicted"/>
<gene>
    <name evidence="2" type="ORF">G7Y89_g1660</name>
</gene>
<dbReference type="InterPro" id="IPR000873">
    <property type="entry name" value="AMP-dep_synth/lig_dom"/>
</dbReference>
<dbReference type="Pfam" id="PF00501">
    <property type="entry name" value="AMP-binding"/>
    <property type="match status" value="1"/>
</dbReference>
<dbReference type="PANTHER" id="PTHR24096:SF267">
    <property type="entry name" value="MALONATE--COA LIGASE ACSF3, MITOCHONDRIAL"/>
    <property type="match status" value="1"/>
</dbReference>
<evidence type="ECO:0000259" key="1">
    <source>
        <dbReference type="Pfam" id="PF00501"/>
    </source>
</evidence>
<dbReference type="Gene3D" id="3.40.50.12780">
    <property type="entry name" value="N-terminal domain of ligase-like"/>
    <property type="match status" value="1"/>
</dbReference>
<dbReference type="OrthoDB" id="10253869at2759"/>
<accession>A0A8H4RVM3</accession>
<name>A0A8H4RVM3_9HELO</name>
<dbReference type="EMBL" id="JAAMPI010000067">
    <property type="protein sequence ID" value="KAF4636428.1"/>
    <property type="molecule type" value="Genomic_DNA"/>
</dbReference>
<feature type="domain" description="AMP-dependent synthetase/ligase" evidence="1">
    <location>
        <begin position="29"/>
        <end position="212"/>
    </location>
</feature>
<comment type="caution">
    <text evidence="2">The sequence shown here is derived from an EMBL/GenBank/DDBJ whole genome shotgun (WGS) entry which is preliminary data.</text>
</comment>
<dbReference type="SUPFAM" id="SSF56801">
    <property type="entry name" value="Acetyl-CoA synthetase-like"/>
    <property type="match status" value="1"/>
</dbReference>
<dbReference type="InterPro" id="IPR042099">
    <property type="entry name" value="ANL_N_sf"/>
</dbReference>
<keyword evidence="3" id="KW-1185">Reference proteome</keyword>
<dbReference type="InterPro" id="IPR020845">
    <property type="entry name" value="AMP-binding_CS"/>
</dbReference>
<dbReference type="PANTHER" id="PTHR24096">
    <property type="entry name" value="LONG-CHAIN-FATTY-ACID--COA LIGASE"/>
    <property type="match status" value="1"/>
</dbReference>
<dbReference type="AlphaFoldDB" id="A0A8H4RVM3"/>
<dbReference type="GO" id="GO:0006633">
    <property type="term" value="P:fatty acid biosynthetic process"/>
    <property type="evidence" value="ECO:0007669"/>
    <property type="project" value="TreeGrafter"/>
</dbReference>
<organism evidence="2 3">
    <name type="scientific">Cudoniella acicularis</name>
    <dbReference type="NCBI Taxonomy" id="354080"/>
    <lineage>
        <taxon>Eukaryota</taxon>
        <taxon>Fungi</taxon>
        <taxon>Dikarya</taxon>
        <taxon>Ascomycota</taxon>
        <taxon>Pezizomycotina</taxon>
        <taxon>Leotiomycetes</taxon>
        <taxon>Helotiales</taxon>
        <taxon>Tricladiaceae</taxon>
        <taxon>Cudoniella</taxon>
    </lineage>
</organism>
<sequence length="226" mass="25004">MWLPSFTYSIFASSTQSRQSPHNLCELLETAAANFPTKGITIYSPNAPRGVGTFISYSELFRRAKHNAFLIRGIKNINPASIILLHFDNHLDNIEWYWAVVIAGFIPAISTPFPNDLDLRKKHILHLVDTLLSLICLTSERLEPEFAVQDVLNIFTIEHLRSIQNSSSELSDRGLSQAADDIASLILTSGSTGNAKAVTLRHGQILGALSGKSKLHNTSTNDVFFN</sequence>
<evidence type="ECO:0000313" key="3">
    <source>
        <dbReference type="Proteomes" id="UP000566819"/>
    </source>
</evidence>
<reference evidence="2 3" key="1">
    <citation type="submission" date="2020-03" db="EMBL/GenBank/DDBJ databases">
        <title>Draft Genome Sequence of Cudoniella acicularis.</title>
        <authorList>
            <person name="Buettner E."/>
            <person name="Kellner H."/>
        </authorList>
    </citation>
    <scope>NUCLEOTIDE SEQUENCE [LARGE SCALE GENOMIC DNA]</scope>
    <source>
        <strain evidence="2 3">DSM 108380</strain>
    </source>
</reference>
<dbReference type="PROSITE" id="PS00455">
    <property type="entry name" value="AMP_BINDING"/>
    <property type="match status" value="1"/>
</dbReference>
<dbReference type="GO" id="GO:0031957">
    <property type="term" value="F:very long-chain fatty acid-CoA ligase activity"/>
    <property type="evidence" value="ECO:0007669"/>
    <property type="project" value="TreeGrafter"/>
</dbReference>
<dbReference type="Proteomes" id="UP000566819">
    <property type="component" value="Unassembled WGS sequence"/>
</dbReference>